<evidence type="ECO:0000313" key="6">
    <source>
        <dbReference type="Proteomes" id="UP000271937"/>
    </source>
</evidence>
<dbReference type="InterPro" id="IPR048406">
    <property type="entry name" value="GldM_Ig-like-2"/>
</dbReference>
<reference evidence="5 6" key="1">
    <citation type="submission" date="2018-11" db="EMBL/GenBank/DDBJ databases">
        <title>Flavobacterium sp. nov., YIM 102600 draft genome.</title>
        <authorList>
            <person name="Li G."/>
            <person name="Jiang Y."/>
        </authorList>
    </citation>
    <scope>NUCLEOTIDE SEQUENCE [LARGE SCALE GENOMIC DNA]</scope>
    <source>
        <strain evidence="5 6">YIM 102600</strain>
    </source>
</reference>
<keyword evidence="6" id="KW-1185">Reference proteome</keyword>
<feature type="domain" description="Gliding motility-associated protein GldM N-terminal" evidence="2">
    <location>
        <begin position="31"/>
        <end position="214"/>
    </location>
</feature>
<gene>
    <name evidence="5" type="primary">gldM</name>
    <name evidence="5" type="ORF">EG849_02230</name>
</gene>
<comment type="caution">
    <text evidence="5">The sequence shown here is derived from an EMBL/GenBank/DDBJ whole genome shotgun (WGS) entry which is preliminary data.</text>
</comment>
<protein>
    <submittedName>
        <fullName evidence="5">Gliding motility protein GldM</fullName>
    </submittedName>
</protein>
<dbReference type="RefSeq" id="WP_125011458.1">
    <property type="nucleotide sequence ID" value="NZ_RQVR01000002.1"/>
</dbReference>
<dbReference type="Pfam" id="PF21602">
    <property type="entry name" value="GldM_3rd"/>
    <property type="match status" value="1"/>
</dbReference>
<dbReference type="InterPro" id="IPR022719">
    <property type="entry name" value="Motility-assoc_prot_GldM_C"/>
</dbReference>
<accession>A0A3P3WGS8</accession>
<evidence type="ECO:0000313" key="5">
    <source>
        <dbReference type="EMBL" id="RRJ93677.1"/>
    </source>
</evidence>
<dbReference type="InterPro" id="IPR019859">
    <property type="entry name" value="Motility-assoc_prot_GldM"/>
</dbReference>
<dbReference type="Pfam" id="PF21601">
    <property type="entry name" value="GldM_2nd"/>
    <property type="match status" value="1"/>
</dbReference>
<feature type="domain" description="Gliding motility-associated protein GldM C-terminal" evidence="1">
    <location>
        <begin position="397"/>
        <end position="502"/>
    </location>
</feature>
<dbReference type="InterPro" id="IPR022720">
    <property type="entry name" value="Motility-assoc_prot_GldM_N"/>
</dbReference>
<organism evidence="5 6">
    <name type="scientific">Flavobacterium macacae</name>
    <dbReference type="NCBI Taxonomy" id="2488993"/>
    <lineage>
        <taxon>Bacteria</taxon>
        <taxon>Pseudomonadati</taxon>
        <taxon>Bacteroidota</taxon>
        <taxon>Flavobacteriia</taxon>
        <taxon>Flavobacteriales</taxon>
        <taxon>Flavobacteriaceae</taxon>
        <taxon>Flavobacterium</taxon>
    </lineage>
</organism>
<feature type="domain" description="Gliding motility-associated protein GldM second immunoglobulin-like" evidence="4">
    <location>
        <begin position="315"/>
        <end position="394"/>
    </location>
</feature>
<evidence type="ECO:0000259" key="3">
    <source>
        <dbReference type="Pfam" id="PF21601"/>
    </source>
</evidence>
<evidence type="ECO:0000259" key="2">
    <source>
        <dbReference type="Pfam" id="PF12081"/>
    </source>
</evidence>
<evidence type="ECO:0000259" key="1">
    <source>
        <dbReference type="Pfam" id="PF12080"/>
    </source>
</evidence>
<evidence type="ECO:0000259" key="4">
    <source>
        <dbReference type="Pfam" id="PF21602"/>
    </source>
</evidence>
<dbReference type="AlphaFoldDB" id="A0A3P3WGS8"/>
<dbReference type="Pfam" id="PF12080">
    <property type="entry name" value="GldM_4th"/>
    <property type="match status" value="1"/>
</dbReference>
<dbReference type="NCBIfam" id="TIGR03517">
    <property type="entry name" value="GldM_gliding"/>
    <property type="match status" value="1"/>
</dbReference>
<dbReference type="Pfam" id="PF12081">
    <property type="entry name" value="GldM_1st"/>
    <property type="match status" value="1"/>
</dbReference>
<sequence>MAGGKLTPRQKMINLMYLVFIAMLALNMSKEVLSAFGLMNEKLEASNTDATTRNKAFMDGLAEKVKENDKQYGPLKANADKVKVLADDLNSYLEGLKQQMLKTVDNPKDYEVMDKGDFLDGKFFVGDKVSKEGEVFLAKIAAFRDGVATLVPNVATSVKSKFATAPVKNRDGVSIDWLDYHYKGFPLVASLTKLTQLQADVKTTESEVLGNMLQGNLASQVSMKNYEAIVVLDKNAYFQGEKVTGKVVLGRYDANTKPTGFKGPGSIENGQAVINMTAGNVGEQKIAGQFTFMEDGKEVPLPFNGTYVVVPRPNSATISADKMNVVYRGVANPMTISFAGVPTSDVKANAPGLSGGAGGKYMMNPGAGREVVINVSAKMSDGKTANDKKVFRIKNIPGPTGALRGRETGTIKGPKSNLEVQTVNAILEDFDFDVNLDVVGFNIKVPGQPTIVVSGNKLDGRAKAAVQKATRGDVVIFSEIKTKLVGSPIMLPKTAPVAYEIQ</sequence>
<dbReference type="InterPro" id="IPR048405">
    <property type="entry name" value="GldM_Ig-like-1"/>
</dbReference>
<dbReference type="EMBL" id="RQVR01000002">
    <property type="protein sequence ID" value="RRJ93677.1"/>
    <property type="molecule type" value="Genomic_DNA"/>
</dbReference>
<dbReference type="OrthoDB" id="1490890at2"/>
<feature type="domain" description="Gliding motility-associated protein GldM first immunoglobulin-like" evidence="3">
    <location>
        <begin position="218"/>
        <end position="311"/>
    </location>
</feature>
<name>A0A3P3WGS8_9FLAO</name>
<dbReference type="Proteomes" id="UP000271937">
    <property type="component" value="Unassembled WGS sequence"/>
</dbReference>
<proteinExistence type="predicted"/>